<evidence type="ECO:0000259" key="2">
    <source>
        <dbReference type="Pfam" id="PF17111"/>
    </source>
</evidence>
<proteinExistence type="predicted"/>
<dbReference type="Proteomes" id="UP001147752">
    <property type="component" value="Unassembled WGS sequence"/>
</dbReference>
<dbReference type="GeneID" id="81461381"/>
<dbReference type="RefSeq" id="XP_056578448.1">
    <property type="nucleotide sequence ID" value="XM_056722198.1"/>
</dbReference>
<keyword evidence="4" id="KW-1185">Reference proteome</keyword>
<protein>
    <recommendedName>
        <fullName evidence="2">Azaphilone pigments biosynthesis cluster protein L N-terminal domain-containing protein</fullName>
    </recommendedName>
</protein>
<dbReference type="InterPro" id="IPR031348">
    <property type="entry name" value="PigL_N"/>
</dbReference>
<feature type="region of interest" description="Disordered" evidence="1">
    <location>
        <begin position="179"/>
        <end position="199"/>
    </location>
</feature>
<reference evidence="3" key="2">
    <citation type="journal article" date="2023" name="IMA Fungus">
        <title>Comparative genomic study of the Penicillium genus elucidates a diverse pangenome and 15 lateral gene transfer events.</title>
        <authorList>
            <person name="Petersen C."/>
            <person name="Sorensen T."/>
            <person name="Nielsen M.R."/>
            <person name="Sondergaard T.E."/>
            <person name="Sorensen J.L."/>
            <person name="Fitzpatrick D.A."/>
            <person name="Frisvad J.C."/>
            <person name="Nielsen K.L."/>
        </authorList>
    </citation>
    <scope>NUCLEOTIDE SEQUENCE</scope>
    <source>
        <strain evidence="3">IBT 3081</strain>
    </source>
</reference>
<evidence type="ECO:0000256" key="1">
    <source>
        <dbReference type="SAM" id="MobiDB-lite"/>
    </source>
</evidence>
<dbReference type="Pfam" id="PF17111">
    <property type="entry name" value="PigL_N"/>
    <property type="match status" value="1"/>
</dbReference>
<name>A0A9W9V895_9EURO</name>
<accession>A0A9W9V895</accession>
<evidence type="ECO:0000313" key="3">
    <source>
        <dbReference type="EMBL" id="KAJ5372462.1"/>
    </source>
</evidence>
<evidence type="ECO:0000313" key="4">
    <source>
        <dbReference type="Proteomes" id="UP001147752"/>
    </source>
</evidence>
<dbReference type="EMBL" id="JAPZBT010000002">
    <property type="protein sequence ID" value="KAJ5372462.1"/>
    <property type="molecule type" value="Genomic_DNA"/>
</dbReference>
<reference evidence="3" key="1">
    <citation type="submission" date="2022-12" db="EMBL/GenBank/DDBJ databases">
        <authorList>
            <person name="Petersen C."/>
        </authorList>
    </citation>
    <scope>NUCLEOTIDE SEQUENCE</scope>
    <source>
        <strain evidence="3">IBT 3081</strain>
    </source>
</reference>
<comment type="caution">
    <text evidence="3">The sequence shown here is derived from an EMBL/GenBank/DDBJ whole genome shotgun (WGS) entry which is preliminary data.</text>
</comment>
<dbReference type="AlphaFoldDB" id="A0A9W9V895"/>
<organism evidence="3 4">
    <name type="scientific">Penicillium concentricum</name>
    <dbReference type="NCBI Taxonomy" id="293559"/>
    <lineage>
        <taxon>Eukaryota</taxon>
        <taxon>Fungi</taxon>
        <taxon>Dikarya</taxon>
        <taxon>Ascomycota</taxon>
        <taxon>Pezizomycotina</taxon>
        <taxon>Eurotiomycetes</taxon>
        <taxon>Eurotiomycetidae</taxon>
        <taxon>Eurotiales</taxon>
        <taxon>Aspergillaceae</taxon>
        <taxon>Penicillium</taxon>
    </lineage>
</organism>
<sequence length="656" mass="73749">MDPLSVAASLAGLITISTQIVNIIHNIKLKNNKELDSLSREIHAVRGILSQIQHIVQFQSTKPTKNSEWLDALNATLDDCGDTYLQLQKSLQALVSSSRLEALKKKVKWTLKEKDIQDSLRKVESYKLSLDLLLSVQTSTTTTNIEEVLVQLQKKLQLTSPATATTRTPLSWRKKLAGFGADHSPSQTSDLEDTQSDSERSIADVSYIISRSNTTDWTDPGIFGINQDEGKDAPDLNSPGLVCICEISVGQKKISLFCSWERHPANEMFTPLRAHILFKGPTPGDLYFMQLEESLMVQPIERFVVPVGKCSLIIAQCNIKGGVCPLSDLDKRDDNKEFNLALEDFALKSNINSQQVLVNFDSVQDRQKFLNHLYGARYLQRMDLAFAISNQFYHHSPYQKRIQNVQIGYADGTEKSYIYPYLYLDYPIEGGSIMLVCGTKPNNEKAVVFRENILELDLQIVGSEALVFTNPDGKAIHTISATLGSLDELVSLYHRLQDMTREWKSIQAKGVDNFETKAEWLVENLEFLKDSLATTTSFNNVLVAVQVDRFLKRMKLEISTQHSQEKLASCHVLTSSVLLYKEHFRKDSSDFFTDPVMQTGFWDLKIGTTTADNFQVGQVKIHGANAKKICDELEDIVEDCNIGTEGAQKKFLKALC</sequence>
<feature type="domain" description="Azaphilone pigments biosynthesis cluster protein L N-terminal" evidence="2">
    <location>
        <begin position="1"/>
        <end position="157"/>
    </location>
</feature>
<gene>
    <name evidence="3" type="ORF">N7517_004468</name>
</gene>
<dbReference type="OrthoDB" id="19923at2759"/>